<dbReference type="Proteomes" id="UP000510686">
    <property type="component" value="Chromosome 3"/>
</dbReference>
<organism evidence="2 3">
    <name type="scientific">Metarhizium brunneum</name>
    <dbReference type="NCBI Taxonomy" id="500148"/>
    <lineage>
        <taxon>Eukaryota</taxon>
        <taxon>Fungi</taxon>
        <taxon>Dikarya</taxon>
        <taxon>Ascomycota</taxon>
        <taxon>Pezizomycotina</taxon>
        <taxon>Sordariomycetes</taxon>
        <taxon>Hypocreomycetidae</taxon>
        <taxon>Hypocreales</taxon>
        <taxon>Clavicipitaceae</taxon>
        <taxon>Metarhizium</taxon>
    </lineage>
</organism>
<dbReference type="GeneID" id="26244574"/>
<keyword evidence="3" id="KW-1185">Reference proteome</keyword>
<proteinExistence type="predicted"/>
<dbReference type="Pfam" id="PF00069">
    <property type="entry name" value="Pkinase"/>
    <property type="match status" value="1"/>
</dbReference>
<dbReference type="PROSITE" id="PS50011">
    <property type="entry name" value="PROTEIN_KINASE_DOM"/>
    <property type="match status" value="1"/>
</dbReference>
<dbReference type="OrthoDB" id="4062651at2759"/>
<protein>
    <recommendedName>
        <fullName evidence="1">Protein kinase domain-containing protein</fullName>
    </recommendedName>
</protein>
<dbReference type="InterPro" id="IPR000719">
    <property type="entry name" value="Prot_kinase_dom"/>
</dbReference>
<dbReference type="Gene3D" id="1.10.510.10">
    <property type="entry name" value="Transferase(Phosphotransferase) domain 1"/>
    <property type="match status" value="1"/>
</dbReference>
<evidence type="ECO:0000259" key="1">
    <source>
        <dbReference type="PROSITE" id="PS50011"/>
    </source>
</evidence>
<dbReference type="GO" id="GO:0005524">
    <property type="term" value="F:ATP binding"/>
    <property type="evidence" value="ECO:0007669"/>
    <property type="project" value="InterPro"/>
</dbReference>
<sequence length="358" mass="40279">MEPLEADATTPSFCMLELSVHGDDVVYAFLYNGTRFFVTITAEKLEGEGEILHQFNSFREDIDDPDNMFLFEEWVLGALDDFIRQAAPTRTADASKINTLLEYFSPPTFAFKLVNKEGHLCAIQECYDPDMHGDMSPRTQIVDSLVDFSGSHCFDPEEVIIRSTLPPVPVISASKLERVTDGLRPEELSDVPKKVRRTGTDEVFFFKAGFREHGHLRELEILSKINFSSYSDPSLRTSRLVGLVVWDDDVSCLMGFLLEYVEGETLTLRTRNASAARKMKWMRQVEATVKRLHQLGVVWGDAKPDNVIINAEGDAIVVDFGGGYTPGYIDKELQQTFQGDLIGLDQMAAEIGLRQRFG</sequence>
<dbReference type="SUPFAM" id="SSF56112">
    <property type="entry name" value="Protein kinase-like (PK-like)"/>
    <property type="match status" value="1"/>
</dbReference>
<dbReference type="KEGG" id="mbrn:26244574"/>
<reference evidence="2 3" key="1">
    <citation type="submission" date="2020-07" db="EMBL/GenBank/DDBJ databases">
        <title>Telomere length de novo assembly of all 7 chromosomes of the fungus, Metarhizium brunneum, using a novel assembly pipeline.</title>
        <authorList>
            <person name="Saud z."/>
            <person name="Kortsinoglou A."/>
            <person name="Kouvelis V.N."/>
            <person name="Butt T.M."/>
        </authorList>
    </citation>
    <scope>NUCLEOTIDE SEQUENCE [LARGE SCALE GENOMIC DNA]</scope>
    <source>
        <strain evidence="2 3">4556</strain>
    </source>
</reference>
<accession>A0A7D5UXV3</accession>
<dbReference type="EMBL" id="CP058934">
    <property type="protein sequence ID" value="QLI69498.1"/>
    <property type="molecule type" value="Genomic_DNA"/>
</dbReference>
<name>A0A7D5UXV3_9HYPO</name>
<evidence type="ECO:0000313" key="3">
    <source>
        <dbReference type="Proteomes" id="UP000510686"/>
    </source>
</evidence>
<dbReference type="RefSeq" id="XP_014542625.1">
    <property type="nucleotide sequence ID" value="XM_014687139.1"/>
</dbReference>
<dbReference type="GO" id="GO:0004672">
    <property type="term" value="F:protein kinase activity"/>
    <property type="evidence" value="ECO:0007669"/>
    <property type="project" value="InterPro"/>
</dbReference>
<dbReference type="InterPro" id="IPR011009">
    <property type="entry name" value="Kinase-like_dom_sf"/>
</dbReference>
<dbReference type="AlphaFoldDB" id="A0A7D5UXV3"/>
<evidence type="ECO:0000313" key="2">
    <source>
        <dbReference type="EMBL" id="QLI69498.1"/>
    </source>
</evidence>
<feature type="domain" description="Protein kinase" evidence="1">
    <location>
        <begin position="165"/>
        <end position="358"/>
    </location>
</feature>
<gene>
    <name evidence="2" type="ORF">G6M90_00g062540</name>
</gene>